<dbReference type="InterPro" id="IPR015883">
    <property type="entry name" value="Glyco_hydro_20_cat"/>
</dbReference>
<evidence type="ECO:0000256" key="3">
    <source>
        <dbReference type="ARBA" id="ARBA00022729"/>
    </source>
</evidence>
<dbReference type="InterPro" id="IPR029018">
    <property type="entry name" value="Hex-like_dom2"/>
</dbReference>
<evidence type="ECO:0000259" key="10">
    <source>
        <dbReference type="Pfam" id="PF00728"/>
    </source>
</evidence>
<dbReference type="SUPFAM" id="SSF55545">
    <property type="entry name" value="beta-N-acetylhexosaminidase-like domain"/>
    <property type="match status" value="1"/>
</dbReference>
<dbReference type="PIRSF" id="PIRSF001093">
    <property type="entry name" value="B-hxosamndse_ab_euk"/>
    <property type="match status" value="1"/>
</dbReference>
<dbReference type="EC" id="3.2.1.52" evidence="7"/>
<dbReference type="Pfam" id="PF14845">
    <property type="entry name" value="Glycohydro_20b2"/>
    <property type="match status" value="1"/>
</dbReference>
<feature type="domain" description="Beta-hexosaminidase eukaryotic type N-terminal" evidence="11">
    <location>
        <begin position="72"/>
        <end position="195"/>
    </location>
</feature>
<evidence type="ECO:0000256" key="5">
    <source>
        <dbReference type="ARBA" id="ARBA00023180"/>
    </source>
</evidence>
<dbReference type="PANTHER" id="PTHR22600">
    <property type="entry name" value="BETA-HEXOSAMINIDASE"/>
    <property type="match status" value="1"/>
</dbReference>
<keyword evidence="6 7" id="KW-0326">Glycosidase</keyword>
<dbReference type="InterPro" id="IPR017853">
    <property type="entry name" value="GH"/>
</dbReference>
<dbReference type="AlphaFoldDB" id="A0A8K0K7N0"/>
<evidence type="ECO:0000256" key="6">
    <source>
        <dbReference type="ARBA" id="ARBA00023295"/>
    </source>
</evidence>
<evidence type="ECO:0000259" key="11">
    <source>
        <dbReference type="Pfam" id="PF14845"/>
    </source>
</evidence>
<feature type="signal peptide" evidence="9">
    <location>
        <begin position="1"/>
        <end position="29"/>
    </location>
</feature>
<proteinExistence type="inferred from homology"/>
<keyword evidence="5" id="KW-0325">Glycoprotein</keyword>
<evidence type="ECO:0000256" key="7">
    <source>
        <dbReference type="PIRNR" id="PIRNR001093"/>
    </source>
</evidence>
<evidence type="ECO:0000256" key="2">
    <source>
        <dbReference type="ARBA" id="ARBA00006285"/>
    </source>
</evidence>
<dbReference type="GO" id="GO:0016231">
    <property type="term" value="F:beta-N-acetylglucosaminidase activity"/>
    <property type="evidence" value="ECO:0007669"/>
    <property type="project" value="TreeGrafter"/>
</dbReference>
<organism evidence="12 13">
    <name type="scientific">Ladona fulva</name>
    <name type="common">Scarce chaser dragonfly</name>
    <name type="synonym">Libellula fulva</name>
    <dbReference type="NCBI Taxonomy" id="123851"/>
    <lineage>
        <taxon>Eukaryota</taxon>
        <taxon>Metazoa</taxon>
        <taxon>Ecdysozoa</taxon>
        <taxon>Arthropoda</taxon>
        <taxon>Hexapoda</taxon>
        <taxon>Insecta</taxon>
        <taxon>Pterygota</taxon>
        <taxon>Palaeoptera</taxon>
        <taxon>Odonata</taxon>
        <taxon>Epiprocta</taxon>
        <taxon>Anisoptera</taxon>
        <taxon>Libelluloidea</taxon>
        <taxon>Libellulidae</taxon>
        <taxon>Ladona</taxon>
    </lineage>
</organism>
<accession>A0A8K0K7N0</accession>
<gene>
    <name evidence="12" type="ORF">J437_LFUL007928</name>
</gene>
<dbReference type="SUPFAM" id="SSF51445">
    <property type="entry name" value="(Trans)glycosidases"/>
    <property type="match status" value="1"/>
</dbReference>
<dbReference type="GO" id="GO:0005975">
    <property type="term" value="P:carbohydrate metabolic process"/>
    <property type="evidence" value="ECO:0007669"/>
    <property type="project" value="InterPro"/>
</dbReference>
<evidence type="ECO:0000256" key="4">
    <source>
        <dbReference type="ARBA" id="ARBA00022801"/>
    </source>
</evidence>
<dbReference type="InterPro" id="IPR029019">
    <property type="entry name" value="HEX_eukaryotic_N"/>
</dbReference>
<dbReference type="OrthoDB" id="428480at2759"/>
<feature type="active site" description="Proton donor" evidence="8">
    <location>
        <position position="394"/>
    </location>
</feature>
<dbReference type="EMBL" id="KZ308418">
    <property type="protein sequence ID" value="KAG8229242.1"/>
    <property type="molecule type" value="Genomic_DNA"/>
</dbReference>
<dbReference type="Pfam" id="PF00728">
    <property type="entry name" value="Glyco_hydro_20"/>
    <property type="match status" value="1"/>
</dbReference>
<dbReference type="PRINTS" id="PR00738">
    <property type="entry name" value="GLHYDRLASE20"/>
</dbReference>
<protein>
    <recommendedName>
        <fullName evidence="7">Beta-hexosaminidase</fullName>
        <ecNumber evidence="7">3.2.1.52</ecNumber>
    </recommendedName>
</protein>
<dbReference type="GO" id="GO:0005886">
    <property type="term" value="C:plasma membrane"/>
    <property type="evidence" value="ECO:0007669"/>
    <property type="project" value="TreeGrafter"/>
</dbReference>
<comment type="catalytic activity">
    <reaction evidence="1 7">
        <text>Hydrolysis of terminal non-reducing N-acetyl-D-hexosamine residues in N-acetyl-beta-D-hexosaminides.</text>
        <dbReference type="EC" id="3.2.1.52"/>
    </reaction>
</comment>
<reference evidence="12" key="1">
    <citation type="submission" date="2013-04" db="EMBL/GenBank/DDBJ databases">
        <authorList>
            <person name="Qu J."/>
            <person name="Murali S.C."/>
            <person name="Bandaranaike D."/>
            <person name="Bellair M."/>
            <person name="Blankenburg K."/>
            <person name="Chao H."/>
            <person name="Dinh H."/>
            <person name="Doddapaneni H."/>
            <person name="Downs B."/>
            <person name="Dugan-Rocha S."/>
            <person name="Elkadiri S."/>
            <person name="Gnanaolivu R.D."/>
            <person name="Hernandez B."/>
            <person name="Javaid M."/>
            <person name="Jayaseelan J.C."/>
            <person name="Lee S."/>
            <person name="Li M."/>
            <person name="Ming W."/>
            <person name="Munidasa M."/>
            <person name="Muniz J."/>
            <person name="Nguyen L."/>
            <person name="Ongeri F."/>
            <person name="Osuji N."/>
            <person name="Pu L.-L."/>
            <person name="Puazo M."/>
            <person name="Qu C."/>
            <person name="Quiroz J."/>
            <person name="Raj R."/>
            <person name="Weissenberger G."/>
            <person name="Xin Y."/>
            <person name="Zou X."/>
            <person name="Han Y."/>
            <person name="Richards S."/>
            <person name="Worley K."/>
            <person name="Muzny D."/>
            <person name="Gibbs R."/>
        </authorList>
    </citation>
    <scope>NUCLEOTIDE SEQUENCE</scope>
    <source>
        <strain evidence="12">Sampled in the wild</strain>
    </source>
</reference>
<reference evidence="12" key="2">
    <citation type="submission" date="2017-10" db="EMBL/GenBank/DDBJ databases">
        <title>Ladona fulva Genome sequencing and assembly.</title>
        <authorList>
            <person name="Murali S."/>
            <person name="Richards S."/>
            <person name="Bandaranaike D."/>
            <person name="Bellair M."/>
            <person name="Blankenburg K."/>
            <person name="Chao H."/>
            <person name="Dinh H."/>
            <person name="Doddapaneni H."/>
            <person name="Dugan-Rocha S."/>
            <person name="Elkadiri S."/>
            <person name="Gnanaolivu R."/>
            <person name="Hernandez B."/>
            <person name="Skinner E."/>
            <person name="Javaid M."/>
            <person name="Lee S."/>
            <person name="Li M."/>
            <person name="Ming W."/>
            <person name="Munidasa M."/>
            <person name="Muniz J."/>
            <person name="Nguyen L."/>
            <person name="Hughes D."/>
            <person name="Osuji N."/>
            <person name="Pu L.-L."/>
            <person name="Puazo M."/>
            <person name="Qu C."/>
            <person name="Quiroz J."/>
            <person name="Raj R."/>
            <person name="Weissenberger G."/>
            <person name="Xin Y."/>
            <person name="Zou X."/>
            <person name="Han Y."/>
            <person name="Worley K."/>
            <person name="Muzny D."/>
            <person name="Gibbs R."/>
        </authorList>
    </citation>
    <scope>NUCLEOTIDE SEQUENCE</scope>
    <source>
        <strain evidence="12">Sampled in the wild</strain>
    </source>
</reference>
<dbReference type="Gene3D" id="3.30.379.10">
    <property type="entry name" value="Chitobiase/beta-hexosaminidase domain 2-like"/>
    <property type="match status" value="1"/>
</dbReference>
<sequence length="626" mass="69750">MKMAIPKCKMNVQWLIIGLLVATVTQTYSTTANWSWECQKQKGLCKRVLLPSGQLGLGRDSCGLICGPAGSLWPKPTGTISLGSTVTPVQADDISFVYPGPSIKNVDLIRSAITIFGDNLKKLIPKNPPGYNSEGANKIQIVIGSKPWSNDTDLTWDTDESYYLETVLSQGYLDILITSSSFYGFRHALETMSQLVAWDTHRETLVAADNVTITDSPAYPHRGFLVDPARNFLSTDALYRTVDAMAANKMNVLHLHLTDTHSFPYYSKRQPLLTTYGAYPEMTYSVDDMKSLVNYAKVRGVRVLPEFDAPAHAGSGWDGLMDDSGLGTLAVCVAAQPWRKLCIEPPCGQLNPINPNLYPILRDIYADMVEDFEIMETPVGGSTKGPLLHMGGDEVYMGCWNSSGEILQWMQENGYLNDKAGFLRLWANFQAMALRELDRVVATESEADNPPPTATAILWTSDLTGIDVVEQYLDKNRYVIQAWMPASETLPEQLLDKGYRLIFSTKDTWYLDHGFGNWKGTSISGYPFHPWQVAYDNRLPGDGRNGGRVLGGEAALWGEMVDGESLDSKAWPRGSAAAERLWTNPSTRWPQARYRMMAQRERMVKRGIRADCIQPMWCLLNEGECS</sequence>
<dbReference type="PANTHER" id="PTHR22600:SF42">
    <property type="entry name" value="BETA-N-ACETYLHEXOSAMINIDASE"/>
    <property type="match status" value="1"/>
</dbReference>
<evidence type="ECO:0000256" key="8">
    <source>
        <dbReference type="PIRSR" id="PIRSR001093-1"/>
    </source>
</evidence>
<name>A0A8K0K7N0_LADFU</name>
<evidence type="ECO:0000256" key="1">
    <source>
        <dbReference type="ARBA" id="ARBA00001231"/>
    </source>
</evidence>
<dbReference type="FunFam" id="3.20.20.80:FF:000063">
    <property type="entry name" value="Beta-hexosaminidase"/>
    <property type="match status" value="1"/>
</dbReference>
<keyword evidence="13" id="KW-1185">Reference proteome</keyword>
<dbReference type="GO" id="GO:0030203">
    <property type="term" value="P:glycosaminoglycan metabolic process"/>
    <property type="evidence" value="ECO:0007669"/>
    <property type="project" value="TreeGrafter"/>
</dbReference>
<dbReference type="InterPro" id="IPR025705">
    <property type="entry name" value="Beta_hexosaminidase_sua/sub"/>
</dbReference>
<feature type="domain" description="Glycoside hydrolase family 20 catalytic" evidence="10">
    <location>
        <begin position="219"/>
        <end position="584"/>
    </location>
</feature>
<dbReference type="Gene3D" id="3.20.20.80">
    <property type="entry name" value="Glycosidases"/>
    <property type="match status" value="1"/>
</dbReference>
<keyword evidence="3 9" id="KW-0732">Signal</keyword>
<evidence type="ECO:0000313" key="12">
    <source>
        <dbReference type="EMBL" id="KAG8229242.1"/>
    </source>
</evidence>
<keyword evidence="4 7" id="KW-0378">Hydrolase</keyword>
<comment type="caution">
    <text evidence="12">The sequence shown here is derived from an EMBL/GenBank/DDBJ whole genome shotgun (WGS) entry which is preliminary data.</text>
</comment>
<comment type="similarity">
    <text evidence="2 7">Belongs to the glycosyl hydrolase 20 family.</text>
</comment>
<dbReference type="Proteomes" id="UP000792457">
    <property type="component" value="Unassembled WGS sequence"/>
</dbReference>
<evidence type="ECO:0000313" key="13">
    <source>
        <dbReference type="Proteomes" id="UP000792457"/>
    </source>
</evidence>
<evidence type="ECO:0000256" key="9">
    <source>
        <dbReference type="SAM" id="SignalP"/>
    </source>
</evidence>
<feature type="chain" id="PRO_5035446025" description="Beta-hexosaminidase" evidence="9">
    <location>
        <begin position="30"/>
        <end position="626"/>
    </location>
</feature>